<dbReference type="InterPro" id="IPR027463">
    <property type="entry name" value="AcrB_DN_DC_subdom"/>
</dbReference>
<evidence type="ECO:0000313" key="2">
    <source>
        <dbReference type="EMBL" id="SFE97800.1"/>
    </source>
</evidence>
<dbReference type="Gene3D" id="3.30.70.1440">
    <property type="entry name" value="Multidrug efflux transporter AcrB pore domain"/>
    <property type="match status" value="1"/>
</dbReference>
<dbReference type="GO" id="GO:0005886">
    <property type="term" value="C:plasma membrane"/>
    <property type="evidence" value="ECO:0007669"/>
    <property type="project" value="TreeGrafter"/>
</dbReference>
<dbReference type="PROSITE" id="PS51257">
    <property type="entry name" value="PROKAR_LIPOPROTEIN"/>
    <property type="match status" value="1"/>
</dbReference>
<dbReference type="SUPFAM" id="SSF82693">
    <property type="entry name" value="Multidrug efflux transporter AcrB pore domain, PN1, PN2, PC1 and PC2 subdomains"/>
    <property type="match status" value="1"/>
</dbReference>
<evidence type="ECO:0000313" key="3">
    <source>
        <dbReference type="Proteomes" id="UP000199400"/>
    </source>
</evidence>
<dbReference type="InterPro" id="IPR001036">
    <property type="entry name" value="Acrflvin-R"/>
</dbReference>
<accession>A0A1I2EZX2</accession>
<organism evidence="2 3">
    <name type="scientific">Nannocystis exedens</name>
    <dbReference type="NCBI Taxonomy" id="54"/>
    <lineage>
        <taxon>Bacteria</taxon>
        <taxon>Pseudomonadati</taxon>
        <taxon>Myxococcota</taxon>
        <taxon>Polyangia</taxon>
        <taxon>Nannocystales</taxon>
        <taxon>Nannocystaceae</taxon>
        <taxon>Nannocystis</taxon>
    </lineage>
</organism>
<dbReference type="GO" id="GO:0042910">
    <property type="term" value="F:xenobiotic transmembrane transporter activity"/>
    <property type="evidence" value="ECO:0007669"/>
    <property type="project" value="TreeGrafter"/>
</dbReference>
<dbReference type="PANTHER" id="PTHR32063:SF24">
    <property type="entry name" value="CATION EFFLUX SYSTEM (ACRB_ACRD_ACRF FAMILY)"/>
    <property type="match status" value="1"/>
</dbReference>
<name>A0A1I2EZX2_9BACT</name>
<dbReference type="STRING" id="54.SAMN02745121_06333"/>
<dbReference type="Gene3D" id="3.30.70.1320">
    <property type="entry name" value="Multidrug efflux transporter AcrB pore domain like"/>
    <property type="match status" value="1"/>
</dbReference>
<gene>
    <name evidence="2" type="ORF">SAMN02745121_06333</name>
</gene>
<feature type="signal peptide" evidence="1">
    <location>
        <begin position="1"/>
        <end position="33"/>
    </location>
</feature>
<dbReference type="Gene3D" id="3.30.70.1430">
    <property type="entry name" value="Multidrug efflux transporter AcrB pore domain"/>
    <property type="match status" value="1"/>
</dbReference>
<dbReference type="Gene3D" id="3.30.2090.10">
    <property type="entry name" value="Multidrug efflux transporter AcrB TolC docking domain, DN and DC subdomains"/>
    <property type="match status" value="2"/>
</dbReference>
<dbReference type="Proteomes" id="UP000199400">
    <property type="component" value="Unassembled WGS sequence"/>
</dbReference>
<proteinExistence type="predicted"/>
<dbReference type="AlphaFoldDB" id="A0A1I2EZX2"/>
<dbReference type="EMBL" id="FOMX01000024">
    <property type="protein sequence ID" value="SFE97800.1"/>
    <property type="molecule type" value="Genomic_DNA"/>
</dbReference>
<dbReference type="PANTHER" id="PTHR32063">
    <property type="match status" value="1"/>
</dbReference>
<feature type="chain" id="PRO_5011549403" evidence="1">
    <location>
        <begin position="34"/>
        <end position="556"/>
    </location>
</feature>
<protein>
    <submittedName>
        <fullName evidence="2">AcrB/AcrD/AcrF family protein</fullName>
    </submittedName>
</protein>
<evidence type="ECO:0000256" key="1">
    <source>
        <dbReference type="SAM" id="SignalP"/>
    </source>
</evidence>
<keyword evidence="1" id="KW-0732">Signal</keyword>
<reference evidence="3" key="1">
    <citation type="submission" date="2016-10" db="EMBL/GenBank/DDBJ databases">
        <authorList>
            <person name="Varghese N."/>
            <person name="Submissions S."/>
        </authorList>
    </citation>
    <scope>NUCLEOTIDE SEQUENCE [LARGE SCALE GENOMIC DNA]</scope>
    <source>
        <strain evidence="3">ATCC 25963</strain>
    </source>
</reference>
<dbReference type="Pfam" id="PF00873">
    <property type="entry name" value="ACR_tran"/>
    <property type="match status" value="1"/>
</dbReference>
<keyword evidence="3" id="KW-1185">Reference proteome</keyword>
<sequence length="556" mass="57290">MDMARRPCRFGPVLSVILSLAACTAPPPPPADARPAAPPPPPVQVRVGVACPGDAGELEAEVAVPVEEALARLPAVRQLHTRSDDGRVDVVATLGHAGALEAVHDVLTGVASHLPAAAEHPVIHRLDGVVPALAIATRREFADPVRTALERTAGVGRVDRCGVGEPRLAVVLDRTRLAGVAIDGLVAAVTAALADPDPAPLFERLAAVPLGASLQLRDVAALQKDLRPPPCRAYTARGPVALVTAFTQTGAEPLDVAARARPHAVDLVSPTADFFADAIPEDTELAILAAALPPRDDLGSSLATCLAAVPDLPAWALTVADPAPGEPHARVRLLVGLSTTFPIGHVRNALSQCAGTSQVAVLAPRAHADHALSLHVQGPDPDLRAGLARRLAERLAGLPGVTGLRVRAPGPGSLRVELRRDELAARGVSVDAAVTAVRLAGGPLTVDGPPPPGGLRPEPDLAVDIDMLDRTGPIDQLVRQLHVAAPAGPIPVSDLVRVQASSGGPLERIDRVPTVAVEVRLRSAADGDAVRRAINGLELPPGFVVVQGGELPDIEP</sequence>